<dbReference type="Pfam" id="PF09937">
    <property type="entry name" value="DUF2169"/>
    <property type="match status" value="1"/>
</dbReference>
<organism evidence="2 3">
    <name type="scientific">Archangium minus</name>
    <dbReference type="NCBI Taxonomy" id="83450"/>
    <lineage>
        <taxon>Bacteria</taxon>
        <taxon>Pseudomonadati</taxon>
        <taxon>Myxococcota</taxon>
        <taxon>Myxococcia</taxon>
        <taxon>Myxococcales</taxon>
        <taxon>Cystobacterineae</taxon>
        <taxon>Archangiaceae</taxon>
        <taxon>Archangium</taxon>
    </lineage>
</organism>
<evidence type="ECO:0000313" key="3">
    <source>
        <dbReference type="Proteomes" id="UP001611383"/>
    </source>
</evidence>
<proteinExistence type="predicted"/>
<dbReference type="RefSeq" id="WP_395808079.1">
    <property type="nucleotide sequence ID" value="NZ_CP043494.1"/>
</dbReference>
<dbReference type="InterPro" id="IPR018683">
    <property type="entry name" value="DUF2169"/>
</dbReference>
<evidence type="ECO:0000259" key="1">
    <source>
        <dbReference type="Pfam" id="PF09937"/>
    </source>
</evidence>
<evidence type="ECO:0000313" key="2">
    <source>
        <dbReference type="EMBL" id="WNG49772.1"/>
    </source>
</evidence>
<keyword evidence="3" id="KW-1185">Reference proteome</keyword>
<protein>
    <submittedName>
        <fullName evidence="2">DUF2169 domain-containing protein</fullName>
    </submittedName>
</protein>
<feature type="domain" description="DUF2169" evidence="1">
    <location>
        <begin position="22"/>
        <end position="314"/>
    </location>
</feature>
<dbReference type="EMBL" id="CP043494">
    <property type="protein sequence ID" value="WNG49772.1"/>
    <property type="molecule type" value="Genomic_DNA"/>
</dbReference>
<gene>
    <name evidence="2" type="ORF">F0U60_40895</name>
</gene>
<name>A0ABY9X300_9BACT</name>
<sequence>MLQVKNQTPFDTHLFLFPDEQGVDTAYVVVKATFELRAGSLAIAPEQRPVVMADEYWGEPGQSSVKYASEAHLMKPGTDVVLVGEAHSPRPVDSCFVALQVGALRKGIQVFGDRTWQGGVLSPRMSSPIPFQTMPLVYERAFGGKHEVDSKQDKVLFDSRNPVGTGFRGKRSASDMEGVRLPNLEDPQHLIGSISDAPAPTGFGCIAPGWEPRRPLAGTYDHTWETRRAPYLPLDFKPEFFQVASPGLHSHKALVGGESVKLINLAPVSVIQFQLPVCSFHVRVLLDRAEEKPTLRLETLLLEPSESRVCMTWRGAVRCDKRVLKVREVHIQLEKLKGV</sequence>
<reference evidence="2 3" key="1">
    <citation type="submission" date="2019-08" db="EMBL/GenBank/DDBJ databases">
        <title>Archangium and Cystobacter genomes.</title>
        <authorList>
            <person name="Chen I.-C.K."/>
            <person name="Wielgoss S."/>
        </authorList>
    </citation>
    <scope>NUCLEOTIDE SEQUENCE [LARGE SCALE GENOMIC DNA]</scope>
    <source>
        <strain evidence="2 3">Cbm 6</strain>
    </source>
</reference>
<accession>A0ABY9X300</accession>
<dbReference type="Proteomes" id="UP001611383">
    <property type="component" value="Chromosome"/>
</dbReference>